<keyword evidence="2" id="KW-1185">Reference proteome</keyword>
<organism evidence="1 2">
    <name type="scientific">Sphingobacterium wenxiniae</name>
    <dbReference type="NCBI Taxonomy" id="683125"/>
    <lineage>
        <taxon>Bacteria</taxon>
        <taxon>Pseudomonadati</taxon>
        <taxon>Bacteroidota</taxon>
        <taxon>Sphingobacteriia</taxon>
        <taxon>Sphingobacteriales</taxon>
        <taxon>Sphingobacteriaceae</taxon>
        <taxon>Sphingobacterium</taxon>
    </lineage>
</organism>
<proteinExistence type="predicted"/>
<dbReference type="Proteomes" id="UP000198785">
    <property type="component" value="Unassembled WGS sequence"/>
</dbReference>
<sequence length="152" mass="17005">MKKLQFKTNIHAPVAKVYDTMLGLKDKATYEAWAAEFNPTSTFEGNWEKGTKILFIGTDENGEKGGMVSEIAENIPHKFVSIRSCGILKGDTEITEGEEVEEWTGGLENYTFEEHDGLTTVTVDMDTTEGYADYFNETYPKALSKLKSIIES</sequence>
<dbReference type="AlphaFoldDB" id="A0A1I6VT19"/>
<dbReference type="Gene3D" id="3.30.530.20">
    <property type="match status" value="1"/>
</dbReference>
<evidence type="ECO:0000313" key="2">
    <source>
        <dbReference type="Proteomes" id="UP000198785"/>
    </source>
</evidence>
<dbReference type="InterPro" id="IPR023393">
    <property type="entry name" value="START-like_dom_sf"/>
</dbReference>
<dbReference type="OrthoDB" id="384974at2"/>
<evidence type="ECO:0000313" key="1">
    <source>
        <dbReference type="EMBL" id="SFT16836.1"/>
    </source>
</evidence>
<accession>A0A1I6VT19</accession>
<gene>
    <name evidence="1" type="ORF">SAMN05660206_1178</name>
</gene>
<dbReference type="STRING" id="683125.SAMN05660206_1178"/>
<dbReference type="SUPFAM" id="SSF55961">
    <property type="entry name" value="Bet v1-like"/>
    <property type="match status" value="1"/>
</dbReference>
<dbReference type="RefSeq" id="WP_093367635.1">
    <property type="nucleotide sequence ID" value="NZ_FOZZ01000017.1"/>
</dbReference>
<reference evidence="1 2" key="1">
    <citation type="submission" date="2016-10" db="EMBL/GenBank/DDBJ databases">
        <authorList>
            <person name="de Groot N.N."/>
        </authorList>
    </citation>
    <scope>NUCLEOTIDE SEQUENCE [LARGE SCALE GENOMIC DNA]</scope>
    <source>
        <strain evidence="1 2">DSM 22789</strain>
    </source>
</reference>
<evidence type="ECO:0008006" key="3">
    <source>
        <dbReference type="Google" id="ProtNLM"/>
    </source>
</evidence>
<protein>
    <recommendedName>
        <fullName evidence="3">Activator of Hsp90 ATPase homolog 1-like protein</fullName>
    </recommendedName>
</protein>
<name>A0A1I6VT19_9SPHI</name>
<dbReference type="EMBL" id="FOZZ01000017">
    <property type="protein sequence ID" value="SFT16836.1"/>
    <property type="molecule type" value="Genomic_DNA"/>
</dbReference>